<dbReference type="SUPFAM" id="SSF51556">
    <property type="entry name" value="Metallo-dependent hydrolases"/>
    <property type="match status" value="1"/>
</dbReference>
<feature type="binding site" evidence="7">
    <location>
        <position position="211"/>
    </location>
    <ligand>
        <name>Zn(2+)</name>
        <dbReference type="ChEBI" id="CHEBI:29105"/>
    </ligand>
</feature>
<dbReference type="PANTHER" id="PTHR11113:SF14">
    <property type="entry name" value="N-ACETYLGLUCOSAMINE-6-PHOSPHATE DEACETYLASE"/>
    <property type="match status" value="1"/>
</dbReference>
<evidence type="ECO:0000256" key="4">
    <source>
        <dbReference type="ARBA" id="ARBA00023277"/>
    </source>
</evidence>
<dbReference type="PANTHER" id="PTHR11113">
    <property type="entry name" value="N-ACETYLGLUCOSAMINE-6-PHOSPHATE DEACETYLASE"/>
    <property type="match status" value="1"/>
</dbReference>
<evidence type="ECO:0000256" key="6">
    <source>
        <dbReference type="PIRSR" id="PIRSR038994-1"/>
    </source>
</evidence>
<accession>A0A926CYT6</accession>
<comment type="similarity">
    <text evidence="1 5">Belongs to the metallo-dependent hydrolases superfamily. NagA family.</text>
</comment>
<feature type="binding site" evidence="7">
    <location>
        <position position="190"/>
    </location>
    <ligand>
        <name>Zn(2+)</name>
        <dbReference type="ChEBI" id="CHEBI:29105"/>
    </ligand>
</feature>
<evidence type="ECO:0000256" key="1">
    <source>
        <dbReference type="ARBA" id="ARBA00010716"/>
    </source>
</evidence>
<keyword evidence="10" id="KW-1185">Reference proteome</keyword>
<comment type="cofactor">
    <cofactor evidence="7">
        <name>a divalent metal cation</name>
        <dbReference type="ChEBI" id="CHEBI:60240"/>
    </cofactor>
    <text evidence="7">Binds 1 divalent metal cation per subunit.</text>
</comment>
<evidence type="ECO:0000256" key="7">
    <source>
        <dbReference type="PIRSR" id="PIRSR038994-3"/>
    </source>
</evidence>
<evidence type="ECO:0000259" key="8">
    <source>
        <dbReference type="Pfam" id="PF01979"/>
    </source>
</evidence>
<feature type="active site" description="Proton donor/acceptor" evidence="6">
    <location>
        <position position="273"/>
    </location>
</feature>
<name>A0A926CYT6_9FIRM</name>
<keyword evidence="4 5" id="KW-0119">Carbohydrate metabolism</keyword>
<evidence type="ECO:0000313" key="9">
    <source>
        <dbReference type="EMBL" id="MBC8528073.1"/>
    </source>
</evidence>
<keyword evidence="3 5" id="KW-0378">Hydrolase</keyword>
<reference evidence="9" key="1">
    <citation type="submission" date="2020-08" db="EMBL/GenBank/DDBJ databases">
        <title>Genome public.</title>
        <authorList>
            <person name="Liu C."/>
            <person name="Sun Q."/>
        </authorList>
    </citation>
    <scope>NUCLEOTIDE SEQUENCE</scope>
    <source>
        <strain evidence="9">NSJ-44</strain>
    </source>
</reference>
<dbReference type="InterPro" id="IPR032466">
    <property type="entry name" value="Metal_Hydrolase"/>
</dbReference>
<dbReference type="GO" id="GO:0006046">
    <property type="term" value="P:N-acetylglucosamine catabolic process"/>
    <property type="evidence" value="ECO:0007669"/>
    <property type="project" value="TreeGrafter"/>
</dbReference>
<feature type="binding site" evidence="7">
    <location>
        <position position="125"/>
    </location>
    <ligand>
        <name>Zn(2+)</name>
        <dbReference type="ChEBI" id="CHEBI:29105"/>
    </ligand>
</feature>
<dbReference type="SUPFAM" id="SSF51338">
    <property type="entry name" value="Composite domain of metallo-dependent hydrolases"/>
    <property type="match status" value="1"/>
</dbReference>
<dbReference type="InterPro" id="IPR003764">
    <property type="entry name" value="GlcNAc_6-P_deAcase"/>
</dbReference>
<dbReference type="GO" id="GO:0046872">
    <property type="term" value="F:metal ion binding"/>
    <property type="evidence" value="ECO:0007669"/>
    <property type="project" value="UniProtKB-KW"/>
</dbReference>
<dbReference type="Gene3D" id="3.20.20.140">
    <property type="entry name" value="Metal-dependent hydrolases"/>
    <property type="match status" value="1"/>
</dbReference>
<gene>
    <name evidence="9" type="ORF">H8699_01290</name>
</gene>
<organism evidence="9 10">
    <name type="scientific">Luoshenia tenuis</name>
    <dbReference type="NCBI Taxonomy" id="2763654"/>
    <lineage>
        <taxon>Bacteria</taxon>
        <taxon>Bacillati</taxon>
        <taxon>Bacillota</taxon>
        <taxon>Clostridia</taxon>
        <taxon>Christensenellales</taxon>
        <taxon>Christensenellaceae</taxon>
        <taxon>Luoshenia</taxon>
    </lineage>
</organism>
<dbReference type="Pfam" id="PF01979">
    <property type="entry name" value="Amidohydro_1"/>
    <property type="match status" value="1"/>
</dbReference>
<evidence type="ECO:0000256" key="2">
    <source>
        <dbReference type="ARBA" id="ARBA00022723"/>
    </source>
</evidence>
<dbReference type="RefSeq" id="WP_249284130.1">
    <property type="nucleotide sequence ID" value="NZ_JACRSO010000001.1"/>
</dbReference>
<dbReference type="Gene3D" id="2.30.40.10">
    <property type="entry name" value="Urease, subunit C, domain 1"/>
    <property type="match status" value="1"/>
</dbReference>
<dbReference type="InterPro" id="IPR006680">
    <property type="entry name" value="Amidohydro-rel"/>
</dbReference>
<proteinExistence type="inferred from homology"/>
<comment type="caution">
    <text evidence="9">The sequence shown here is derived from an EMBL/GenBank/DDBJ whole genome shotgun (WGS) entry which is preliminary data.</text>
</comment>
<evidence type="ECO:0000256" key="3">
    <source>
        <dbReference type="ARBA" id="ARBA00022801"/>
    </source>
</evidence>
<keyword evidence="2 7" id="KW-0479">Metal-binding</keyword>
<dbReference type="EMBL" id="JACRSO010000001">
    <property type="protein sequence ID" value="MBC8528073.1"/>
    <property type="molecule type" value="Genomic_DNA"/>
</dbReference>
<dbReference type="InterPro" id="IPR011059">
    <property type="entry name" value="Metal-dep_hydrolase_composite"/>
</dbReference>
<evidence type="ECO:0000313" key="10">
    <source>
        <dbReference type="Proteomes" id="UP000654279"/>
    </source>
</evidence>
<sequence>MAIMIKGGTILSGGEKRENPGLFLKDGKIAGPAQAEPARILDAGGGYILPGLVDIHTHGALGRDFTEGTQTAFDTITRFAVRHGVTSQVATLFTMPMAQILRCIQFARGYRRHPQGAQILGLHLEGPFISPERCGAQASDAVLPIAPETYAPLLAQADAIRMITLSPHCAQAEQMVRAFCQRGVKVAGGHDDGYEPMIAKCFDTGMRHAVHLFCAMSSARFRQGEKVAGLTEMALLDDRVSVELIADRAHTTPALIALACKCKPADKVCLVSDMLSVGGLPPQEEPYSIRIPGVEKALEVEIGPRSAKLAGSNHNAGGITALDRMLRNMVEDGVPLEAAARMATENPALAIGARQKGRIEQGLDADICILDQDLQVRYTIIAGEVVYQKEV</sequence>
<dbReference type="GO" id="GO:0008448">
    <property type="term" value="F:N-acetylglucosamine-6-phosphate deacetylase activity"/>
    <property type="evidence" value="ECO:0007669"/>
    <property type="project" value="InterPro"/>
</dbReference>
<protein>
    <submittedName>
        <fullName evidence="9">Amidohydrolase family protein</fullName>
    </submittedName>
</protein>
<dbReference type="PIRSF" id="PIRSF038994">
    <property type="entry name" value="NagA"/>
    <property type="match status" value="1"/>
</dbReference>
<evidence type="ECO:0000256" key="5">
    <source>
        <dbReference type="PIRNR" id="PIRNR038994"/>
    </source>
</evidence>
<dbReference type="Proteomes" id="UP000654279">
    <property type="component" value="Unassembled WGS sequence"/>
</dbReference>
<dbReference type="AlphaFoldDB" id="A0A926CYT6"/>
<feature type="domain" description="Amidohydrolase-related" evidence="8">
    <location>
        <begin position="47"/>
        <end position="386"/>
    </location>
</feature>